<keyword evidence="3" id="KW-1185">Reference proteome</keyword>
<gene>
    <name evidence="2" type="ORF">IEN85_08175</name>
</gene>
<name>A0A927F6S0_9BACT</name>
<evidence type="ECO:0000313" key="3">
    <source>
        <dbReference type="Proteomes" id="UP000622317"/>
    </source>
</evidence>
<accession>A0A927F6S0</accession>
<sequence length="69" mass="7677">MNSPYFEADLLTALSSKDNQNRVAPLPAIRRWHRPDLLLLAKGRAPARGQRAPSPGRSCRRHSPFAAKS</sequence>
<feature type="region of interest" description="Disordered" evidence="1">
    <location>
        <begin position="42"/>
        <end position="69"/>
    </location>
</feature>
<evidence type="ECO:0000256" key="1">
    <source>
        <dbReference type="SAM" id="MobiDB-lite"/>
    </source>
</evidence>
<dbReference type="RefSeq" id="WP_191616589.1">
    <property type="nucleotide sequence ID" value="NZ_JACYFG010000007.1"/>
</dbReference>
<dbReference type="EMBL" id="JACYFG010000007">
    <property type="protein sequence ID" value="MBD5779468.1"/>
    <property type="molecule type" value="Genomic_DNA"/>
</dbReference>
<reference evidence="2" key="1">
    <citation type="submission" date="2020-09" db="EMBL/GenBank/DDBJ databases">
        <title>Pelagicoccus enzymogenes sp. nov. with an EPS production, isolated from marine sediment.</title>
        <authorList>
            <person name="Feng X."/>
        </authorList>
    </citation>
    <scope>NUCLEOTIDE SEQUENCE</scope>
    <source>
        <strain evidence="2">NFK12</strain>
    </source>
</reference>
<comment type="caution">
    <text evidence="2">The sequence shown here is derived from an EMBL/GenBank/DDBJ whole genome shotgun (WGS) entry which is preliminary data.</text>
</comment>
<proteinExistence type="predicted"/>
<protein>
    <submittedName>
        <fullName evidence="2">Uncharacterized protein</fullName>
    </submittedName>
</protein>
<dbReference type="Proteomes" id="UP000622317">
    <property type="component" value="Unassembled WGS sequence"/>
</dbReference>
<evidence type="ECO:0000313" key="2">
    <source>
        <dbReference type="EMBL" id="MBD5779468.1"/>
    </source>
</evidence>
<organism evidence="2 3">
    <name type="scientific">Pelagicoccus enzymogenes</name>
    <dbReference type="NCBI Taxonomy" id="2773457"/>
    <lineage>
        <taxon>Bacteria</taxon>
        <taxon>Pseudomonadati</taxon>
        <taxon>Verrucomicrobiota</taxon>
        <taxon>Opitutia</taxon>
        <taxon>Puniceicoccales</taxon>
        <taxon>Pelagicoccaceae</taxon>
        <taxon>Pelagicoccus</taxon>
    </lineage>
</organism>
<dbReference type="AlphaFoldDB" id="A0A927F6S0"/>